<feature type="compositionally biased region" description="Low complexity" evidence="1">
    <location>
        <begin position="288"/>
        <end position="309"/>
    </location>
</feature>
<feature type="region of interest" description="Disordered" evidence="1">
    <location>
        <begin position="1"/>
        <end position="363"/>
    </location>
</feature>
<sequence length="363" mass="38329">MSLPPVNPEKTASGIIQDPRTLERIVPTSKRSDGSVRKELKIRPGFTPQEDIGRFRSNRQVAADARKGLVPGSNRPPPPKQPDPDNVFAQPAKEKSKAQLKNEKRREKKRLEASNKDWDDDEDGDEHVLEDGQTAVEIPGSKEATGGGIYNPEDSFTPFSNHGTPDPPAIQPKSQGSNIPASKPSDGANINWADMDDSPVGISASPPSAPELASAIQASASTSKSNPSEAAANSRTAGPAAKRHPIQGGRDGPLGLAHPPPIEQSKSDKATSWRKEKPPAENPGKGAGAKSKGKSGNTKPAAGPKGAAEPPKPTSEPRVRKEVKIRQGGVNDIGSLASRVRSLVLENQKPAAPRAKKENAAES</sequence>
<dbReference type="SMART" id="SM01273">
    <property type="entry name" value="Mago-bind"/>
    <property type="match status" value="1"/>
</dbReference>
<dbReference type="SUPFAM" id="SSF101931">
    <property type="entry name" value="Pym (Within the bgcn gene intron protein, WIBG), N-terminal domain"/>
    <property type="match status" value="1"/>
</dbReference>
<accession>A0A1Y1UKV6</accession>
<dbReference type="STRING" id="4999.A0A1Y1UKV6"/>
<dbReference type="Proteomes" id="UP000193218">
    <property type="component" value="Unassembled WGS sequence"/>
</dbReference>
<evidence type="ECO:0000313" key="3">
    <source>
        <dbReference type="EMBL" id="ORX38681.1"/>
    </source>
</evidence>
<gene>
    <name evidence="3" type="ORF">BD324DRAFT_621921</name>
</gene>
<proteinExistence type="predicted"/>
<evidence type="ECO:0000313" key="4">
    <source>
        <dbReference type="Proteomes" id="UP000193218"/>
    </source>
</evidence>
<dbReference type="GO" id="GO:1903259">
    <property type="term" value="P:exon-exon junction complex disassembly"/>
    <property type="evidence" value="ECO:0007669"/>
    <property type="project" value="InterPro"/>
</dbReference>
<dbReference type="RefSeq" id="XP_021872603.1">
    <property type="nucleotide sequence ID" value="XM_022015422.1"/>
</dbReference>
<comment type="caution">
    <text evidence="3">The sequence shown here is derived from an EMBL/GenBank/DDBJ whole genome shotgun (WGS) entry which is preliminary data.</text>
</comment>
<organism evidence="3 4">
    <name type="scientific">Kockovaella imperatae</name>
    <dbReference type="NCBI Taxonomy" id="4999"/>
    <lineage>
        <taxon>Eukaryota</taxon>
        <taxon>Fungi</taxon>
        <taxon>Dikarya</taxon>
        <taxon>Basidiomycota</taxon>
        <taxon>Agaricomycotina</taxon>
        <taxon>Tremellomycetes</taxon>
        <taxon>Tremellales</taxon>
        <taxon>Cuniculitremaceae</taxon>
        <taxon>Kockovaella</taxon>
    </lineage>
</organism>
<feature type="domain" description="WIBG Mago-binding" evidence="2">
    <location>
        <begin position="22"/>
        <end position="48"/>
    </location>
</feature>
<feature type="compositionally biased region" description="Basic and acidic residues" evidence="1">
    <location>
        <begin position="30"/>
        <end position="42"/>
    </location>
</feature>
<reference evidence="3 4" key="1">
    <citation type="submission" date="2017-03" db="EMBL/GenBank/DDBJ databases">
        <title>Widespread Adenine N6-methylation of Active Genes in Fungi.</title>
        <authorList>
            <consortium name="DOE Joint Genome Institute"/>
            <person name="Mondo S.J."/>
            <person name="Dannebaum R.O."/>
            <person name="Kuo R.C."/>
            <person name="Louie K.B."/>
            <person name="Bewick A.J."/>
            <person name="Labutti K."/>
            <person name="Haridas S."/>
            <person name="Kuo A."/>
            <person name="Salamov A."/>
            <person name="Ahrendt S.R."/>
            <person name="Lau R."/>
            <person name="Bowen B.P."/>
            <person name="Lipzen A."/>
            <person name="Sullivan W."/>
            <person name="Andreopoulos W.B."/>
            <person name="Clum A."/>
            <person name="Lindquist E."/>
            <person name="Daum C."/>
            <person name="Northen T.R."/>
            <person name="Ramamoorthy G."/>
            <person name="Schmitz R.J."/>
            <person name="Gryganskyi A."/>
            <person name="Culley D."/>
            <person name="Magnuson J."/>
            <person name="James T.Y."/>
            <person name="O'Malley M.A."/>
            <person name="Stajich J.E."/>
            <person name="Spatafora J.W."/>
            <person name="Visel A."/>
            <person name="Grigoriev I.V."/>
        </authorList>
    </citation>
    <scope>NUCLEOTIDE SEQUENCE [LARGE SCALE GENOMIC DNA]</scope>
    <source>
        <strain evidence="3 4">NRRL Y-17943</strain>
    </source>
</reference>
<evidence type="ECO:0000256" key="1">
    <source>
        <dbReference type="SAM" id="MobiDB-lite"/>
    </source>
</evidence>
<feature type="compositionally biased region" description="Polar residues" evidence="1">
    <location>
        <begin position="216"/>
        <end position="236"/>
    </location>
</feature>
<dbReference type="GeneID" id="33557231"/>
<name>A0A1Y1UKV6_9TREE</name>
<feature type="compositionally biased region" description="Basic and acidic residues" evidence="1">
    <location>
        <begin position="92"/>
        <end position="117"/>
    </location>
</feature>
<dbReference type="InterPro" id="IPR039333">
    <property type="entry name" value="PYM1"/>
</dbReference>
<protein>
    <recommendedName>
        <fullName evidence="2">WIBG Mago-binding domain-containing protein</fullName>
    </recommendedName>
</protein>
<dbReference type="InterPro" id="IPR015362">
    <property type="entry name" value="WIBG_mago-bd"/>
</dbReference>
<dbReference type="GO" id="GO:0003723">
    <property type="term" value="F:RNA binding"/>
    <property type="evidence" value="ECO:0007669"/>
    <property type="project" value="TreeGrafter"/>
</dbReference>
<dbReference type="InParanoid" id="A0A1Y1UKV6"/>
<dbReference type="PANTHER" id="PTHR22959:SF0">
    <property type="entry name" value="PARTNER OF Y14 AND MAGO"/>
    <property type="match status" value="1"/>
</dbReference>
<dbReference type="PANTHER" id="PTHR22959">
    <property type="entry name" value="PYM PROTEIN"/>
    <property type="match status" value="1"/>
</dbReference>
<evidence type="ECO:0000259" key="2">
    <source>
        <dbReference type="SMART" id="SM01273"/>
    </source>
</evidence>
<dbReference type="GO" id="GO:0005737">
    <property type="term" value="C:cytoplasm"/>
    <property type="evidence" value="ECO:0007669"/>
    <property type="project" value="TreeGrafter"/>
</dbReference>
<keyword evidence="4" id="KW-1185">Reference proteome</keyword>
<dbReference type="OrthoDB" id="21625at2759"/>
<feature type="compositionally biased region" description="Basic and acidic residues" evidence="1">
    <location>
        <begin position="315"/>
        <end position="325"/>
    </location>
</feature>
<feature type="compositionally biased region" description="Low complexity" evidence="1">
    <location>
        <begin position="203"/>
        <end position="215"/>
    </location>
</feature>
<dbReference type="GO" id="GO:0035145">
    <property type="term" value="C:exon-exon junction complex"/>
    <property type="evidence" value="ECO:0007669"/>
    <property type="project" value="TreeGrafter"/>
</dbReference>
<dbReference type="AlphaFoldDB" id="A0A1Y1UKV6"/>
<dbReference type="InterPro" id="IPR036348">
    <property type="entry name" value="WIBG_N_sf"/>
</dbReference>
<feature type="compositionally biased region" description="Basic and acidic residues" evidence="1">
    <location>
        <begin position="265"/>
        <end position="279"/>
    </location>
</feature>
<dbReference type="EMBL" id="NBSH01000004">
    <property type="protein sequence ID" value="ORX38681.1"/>
    <property type="molecule type" value="Genomic_DNA"/>
</dbReference>
<dbReference type="Pfam" id="PF09282">
    <property type="entry name" value="Mago-bind"/>
    <property type="match status" value="1"/>
</dbReference>